<evidence type="ECO:0000256" key="4">
    <source>
        <dbReference type="ARBA" id="ARBA00022989"/>
    </source>
</evidence>
<dbReference type="PANTHER" id="PTHR30569">
    <property type="entry name" value="CYTOSINE TRANSPORTER CODB"/>
    <property type="match status" value="1"/>
</dbReference>
<feature type="transmembrane region" description="Helical" evidence="6">
    <location>
        <begin position="98"/>
        <end position="124"/>
    </location>
</feature>
<dbReference type="CDD" id="cd11484">
    <property type="entry name" value="SLC-NCS1sbd_CobB-like"/>
    <property type="match status" value="1"/>
</dbReference>
<dbReference type="InterPro" id="IPR030191">
    <property type="entry name" value="CodB"/>
</dbReference>
<feature type="transmembrane region" description="Helical" evidence="6">
    <location>
        <begin position="130"/>
        <end position="149"/>
    </location>
</feature>
<dbReference type="AlphaFoldDB" id="A0A412CF93"/>
<comment type="similarity">
    <text evidence="2">Belongs to the purine-cytosine permease (2.A.39) family.</text>
</comment>
<proteinExistence type="inferred from homology"/>
<dbReference type="GO" id="GO:0005886">
    <property type="term" value="C:plasma membrane"/>
    <property type="evidence" value="ECO:0007669"/>
    <property type="project" value="TreeGrafter"/>
</dbReference>
<feature type="transmembrane region" description="Helical" evidence="6">
    <location>
        <begin position="156"/>
        <end position="174"/>
    </location>
</feature>
<feature type="transmembrane region" description="Helical" evidence="6">
    <location>
        <begin position="328"/>
        <end position="349"/>
    </location>
</feature>
<dbReference type="InterPro" id="IPR001248">
    <property type="entry name" value="Pur-cyt_permease"/>
</dbReference>
<protein>
    <submittedName>
        <fullName evidence="7">Cytosine permease</fullName>
    </submittedName>
</protein>
<feature type="transmembrane region" description="Helical" evidence="6">
    <location>
        <begin position="262"/>
        <end position="281"/>
    </location>
</feature>
<feature type="transmembrane region" description="Helical" evidence="6">
    <location>
        <begin position="56"/>
        <end position="77"/>
    </location>
</feature>
<evidence type="ECO:0000256" key="3">
    <source>
        <dbReference type="ARBA" id="ARBA00022692"/>
    </source>
</evidence>
<comment type="subcellular location">
    <subcellularLocation>
        <location evidence="1">Membrane</location>
        <topology evidence="1">Multi-pass membrane protein</topology>
    </subcellularLocation>
</comment>
<evidence type="ECO:0000256" key="5">
    <source>
        <dbReference type="ARBA" id="ARBA00023136"/>
    </source>
</evidence>
<keyword evidence="4 6" id="KW-1133">Transmembrane helix</keyword>
<accession>A0A412CF93</accession>
<name>A0A412CF93_9FIRM</name>
<evidence type="ECO:0000313" key="8">
    <source>
        <dbReference type="Proteomes" id="UP000286147"/>
    </source>
</evidence>
<dbReference type="PANTHER" id="PTHR30569:SF0">
    <property type="entry name" value="CYTOSINE PERMEASE"/>
    <property type="match status" value="1"/>
</dbReference>
<sequence length="423" mass="45830">MKKTTHYDHDYSITPVNIKDKKSFSYMFVIMVGFTFYTGTMLTGGHLGTNLTFQSLLLVLLIGDLILGTYTALLSYISAKTSLSTHLLARYSFGQSGSYFVSAILGITQVGWFGVSVVMLALPISKTYDLPIWPVIIVLGALMTFSAYFGVKSLAILSFIAVPAIAILGCYSTGISLSNVGGFYNLNNIVETDALSITAALGMVIGSFISGGTLTPDFTRFSKTPRIAVSSTIMAFFLGNILMFLFGAIGGLSTGLPDISDVMIAQGLVLPGIIILGLNIWTTNDNTIYAASLAFSNITKIEKRKLVIVNGVIATIFSIILYDNFTSFLSFLSAFIPSLGAIIIADYFFVQKSTYKEDFMKKSFKAINPIAFLAFIIGTIFSYFPGIACLNAVLGSMLSYILFSKVLEYVSLSEKLSSLKLNK</sequence>
<evidence type="ECO:0000256" key="1">
    <source>
        <dbReference type="ARBA" id="ARBA00004141"/>
    </source>
</evidence>
<organism evidence="7 8">
    <name type="scientific">Megamonas rupellensis</name>
    <dbReference type="NCBI Taxonomy" id="491921"/>
    <lineage>
        <taxon>Bacteria</taxon>
        <taxon>Bacillati</taxon>
        <taxon>Bacillota</taxon>
        <taxon>Negativicutes</taxon>
        <taxon>Selenomonadales</taxon>
        <taxon>Selenomonadaceae</taxon>
        <taxon>Megamonas</taxon>
    </lineage>
</organism>
<evidence type="ECO:0000313" key="7">
    <source>
        <dbReference type="EMBL" id="RGQ84337.1"/>
    </source>
</evidence>
<feature type="transmembrane region" description="Helical" evidence="6">
    <location>
        <begin position="306"/>
        <end position="322"/>
    </location>
</feature>
<evidence type="ECO:0000256" key="6">
    <source>
        <dbReference type="SAM" id="Phobius"/>
    </source>
</evidence>
<dbReference type="Pfam" id="PF02133">
    <property type="entry name" value="Transp_cyt_pur"/>
    <property type="match status" value="1"/>
</dbReference>
<dbReference type="Proteomes" id="UP000286147">
    <property type="component" value="Unassembled WGS sequence"/>
</dbReference>
<dbReference type="RefSeq" id="WP_118035804.1">
    <property type="nucleotide sequence ID" value="NZ_QRTP01000008.1"/>
</dbReference>
<feature type="transmembrane region" description="Helical" evidence="6">
    <location>
        <begin position="370"/>
        <end position="403"/>
    </location>
</feature>
<comment type="caution">
    <text evidence="7">The sequence shown here is derived from an EMBL/GenBank/DDBJ whole genome shotgun (WGS) entry which is preliminary data.</text>
</comment>
<dbReference type="NCBIfam" id="NF008241">
    <property type="entry name" value="PRK11017.1"/>
    <property type="match status" value="1"/>
</dbReference>
<dbReference type="Gene3D" id="1.10.4160.10">
    <property type="entry name" value="Hydantoin permease"/>
    <property type="match status" value="1"/>
</dbReference>
<gene>
    <name evidence="7" type="ORF">DWY77_04710</name>
</gene>
<feature type="transmembrane region" description="Helical" evidence="6">
    <location>
        <begin position="24"/>
        <end position="44"/>
    </location>
</feature>
<keyword evidence="3 6" id="KW-0812">Transmembrane</keyword>
<dbReference type="GO" id="GO:0015209">
    <property type="term" value="F:cytosine transmembrane transporter activity"/>
    <property type="evidence" value="ECO:0007669"/>
    <property type="project" value="InterPro"/>
</dbReference>
<dbReference type="EMBL" id="QRTP01000008">
    <property type="protein sequence ID" value="RGQ84337.1"/>
    <property type="molecule type" value="Genomic_DNA"/>
</dbReference>
<keyword evidence="5 6" id="KW-0472">Membrane</keyword>
<evidence type="ECO:0000256" key="2">
    <source>
        <dbReference type="ARBA" id="ARBA00008974"/>
    </source>
</evidence>
<feature type="transmembrane region" description="Helical" evidence="6">
    <location>
        <begin position="227"/>
        <end position="250"/>
    </location>
</feature>
<reference evidence="7 8" key="1">
    <citation type="submission" date="2018-08" db="EMBL/GenBank/DDBJ databases">
        <title>A genome reference for cultivated species of the human gut microbiota.</title>
        <authorList>
            <person name="Zou Y."/>
            <person name="Xue W."/>
            <person name="Luo G."/>
        </authorList>
    </citation>
    <scope>NUCLEOTIDE SEQUENCE [LARGE SCALE GENOMIC DNA]</scope>
    <source>
        <strain evidence="7 8">AF27-12</strain>
    </source>
</reference>
<feature type="transmembrane region" description="Helical" evidence="6">
    <location>
        <begin position="194"/>
        <end position="215"/>
    </location>
</feature>